<protein>
    <submittedName>
        <fullName evidence="1">Uncharacterized protein</fullName>
    </submittedName>
</protein>
<sequence length="249" mass="28712">MEKNLFREVYKQVCGLALKDCPPSSLSGLLHGYLSVYSMVRVYPWLEDEYGSLWDIHDRIREIARVIQELLKDKDIPVDTRAGYAVDLMDAYLLYSDMKFLDVALDTAYEILIPKGGDKIVLPCHTPNVCRLLCNCYYFTGEEEYGLLVGNLVTEILGLSRITSLEELVDWWNAIGLYESVVGEMDLPVEEQRRMTKERVRWAVRVQQWEDGITKCVFGTSSDISQSLVNLFYVLAKRKFTEYNSLYGK</sequence>
<reference evidence="1 2" key="1">
    <citation type="submission" date="2020-08" db="EMBL/GenBank/DDBJ databases">
        <title>Genomic Encyclopedia of Type Strains, Phase IV (KMG-IV): sequencing the most valuable type-strain genomes for metagenomic binning, comparative biology and taxonomic classification.</title>
        <authorList>
            <person name="Goeker M."/>
        </authorList>
    </citation>
    <scope>NUCLEOTIDE SEQUENCE [LARGE SCALE GENOMIC DNA]</scope>
    <source>
        <strain evidence="1 2">DSM 105721</strain>
    </source>
</reference>
<dbReference type="RefSeq" id="WP_124318384.1">
    <property type="nucleotide sequence ID" value="NZ_AP028155.1"/>
</dbReference>
<organism evidence="1 2">
    <name type="scientific">Butyricimonas faecihominis</name>
    <dbReference type="NCBI Taxonomy" id="1472416"/>
    <lineage>
        <taxon>Bacteria</taxon>
        <taxon>Pseudomonadati</taxon>
        <taxon>Bacteroidota</taxon>
        <taxon>Bacteroidia</taxon>
        <taxon>Bacteroidales</taxon>
        <taxon>Odoribacteraceae</taxon>
        <taxon>Butyricimonas</taxon>
    </lineage>
</organism>
<accession>A0A7W6HV62</accession>
<dbReference type="Proteomes" id="UP000546007">
    <property type="component" value="Unassembled WGS sequence"/>
</dbReference>
<comment type="caution">
    <text evidence="1">The sequence shown here is derived from an EMBL/GenBank/DDBJ whole genome shotgun (WGS) entry which is preliminary data.</text>
</comment>
<dbReference type="OrthoDB" id="1098427at2"/>
<evidence type="ECO:0000313" key="2">
    <source>
        <dbReference type="Proteomes" id="UP000546007"/>
    </source>
</evidence>
<name>A0A7W6HV62_9BACT</name>
<evidence type="ECO:0000313" key="1">
    <source>
        <dbReference type="EMBL" id="MBB4025568.1"/>
    </source>
</evidence>
<dbReference type="GeneID" id="93103218"/>
<dbReference type="AlphaFoldDB" id="A0A7W6HV62"/>
<proteinExistence type="predicted"/>
<gene>
    <name evidence="1" type="ORF">GGR14_001340</name>
</gene>
<keyword evidence="2" id="KW-1185">Reference proteome</keyword>
<dbReference type="EMBL" id="JACIES010000002">
    <property type="protein sequence ID" value="MBB4025568.1"/>
    <property type="molecule type" value="Genomic_DNA"/>
</dbReference>